<dbReference type="RefSeq" id="WP_309541719.1">
    <property type="nucleotide sequence ID" value="NZ_CP133659.1"/>
</dbReference>
<dbReference type="InterPro" id="IPR053734">
    <property type="entry name" value="Phage_Head-Tail_Connect_sf"/>
</dbReference>
<name>A0ABY9R2U3_9BACT</name>
<accession>A0ABY9R2U3</accession>
<protein>
    <submittedName>
        <fullName evidence="1">Uncharacterized protein</fullName>
    </submittedName>
</protein>
<organism evidence="1 2">
    <name type="scientific">Nitratidesulfovibrio liaohensis</name>
    <dbReference type="NCBI Taxonomy" id="2604158"/>
    <lineage>
        <taxon>Bacteria</taxon>
        <taxon>Pseudomonadati</taxon>
        <taxon>Thermodesulfobacteriota</taxon>
        <taxon>Desulfovibrionia</taxon>
        <taxon>Desulfovibrionales</taxon>
        <taxon>Desulfovibrionaceae</taxon>
        <taxon>Nitratidesulfovibrio</taxon>
    </lineage>
</organism>
<sequence length="109" mass="12134">MNLRDRVRADSARIFASPFAVPVAFIPCDGPAISVRGIWREGEQLVDAGDYLQVSSAAISLTVRRADLGHRLPVIGEDRVEFEGAAYTVADVQPKHPDLWEIRLHRRQA</sequence>
<gene>
    <name evidence="1" type="ORF">KPS_000275</name>
</gene>
<dbReference type="Proteomes" id="UP001180616">
    <property type="component" value="Chromosome"/>
</dbReference>
<keyword evidence="2" id="KW-1185">Reference proteome</keyword>
<dbReference type="Gene3D" id="2.40.10.180">
    <property type="entry name" value="Phage tail proteins"/>
    <property type="match status" value="1"/>
</dbReference>
<evidence type="ECO:0000313" key="2">
    <source>
        <dbReference type="Proteomes" id="UP001180616"/>
    </source>
</evidence>
<proteinExistence type="predicted"/>
<dbReference type="EMBL" id="CP133659">
    <property type="protein sequence ID" value="WMW65764.1"/>
    <property type="molecule type" value="Genomic_DNA"/>
</dbReference>
<dbReference type="InterPro" id="IPR008018">
    <property type="entry name" value="Phage_tail_attach_FII"/>
</dbReference>
<evidence type="ECO:0000313" key="1">
    <source>
        <dbReference type="EMBL" id="WMW65764.1"/>
    </source>
</evidence>
<dbReference type="Pfam" id="PF05354">
    <property type="entry name" value="Phage_attach"/>
    <property type="match status" value="1"/>
</dbReference>
<reference evidence="1" key="1">
    <citation type="submission" date="2023-09" db="EMBL/GenBank/DDBJ databases">
        <authorList>
            <consortium name="CW5 consortium"/>
            <person name="Lu C.-W."/>
        </authorList>
    </citation>
    <scope>NUCLEOTIDE SEQUENCE</scope>
    <source>
        <strain evidence="1">KPS</strain>
    </source>
</reference>